<dbReference type="PRINTS" id="PR00722">
    <property type="entry name" value="CHYMOTRYPSIN"/>
</dbReference>
<comment type="subcellular location">
    <subcellularLocation>
        <location evidence="2">Secreted</location>
    </subcellularLocation>
</comment>
<dbReference type="InterPro" id="IPR033116">
    <property type="entry name" value="TRYPSIN_SER"/>
</dbReference>
<dbReference type="EC" id="3.4.21.36" evidence="11"/>
<comment type="cofactor">
    <cofactor evidence="1">
        <name>Ca(2+)</name>
        <dbReference type="ChEBI" id="CHEBI:29108"/>
    </cofactor>
</comment>
<dbReference type="GO" id="GO:0046872">
    <property type="term" value="F:metal ion binding"/>
    <property type="evidence" value="ECO:0007669"/>
    <property type="project" value="UniProtKB-KW"/>
</dbReference>
<comment type="catalytic activity">
    <reaction evidence="10">
        <text>Hydrolysis of proteins, including elastin. Preferential cleavage: Ala-|-Xaa.</text>
        <dbReference type="EC" id="3.4.21.36"/>
    </reaction>
</comment>
<dbReference type="PANTHER" id="PTHR24257">
    <property type="entry name" value="CHYMOTRYPSIN-LIKE ELASTASE FAMILY MEMBER"/>
    <property type="match status" value="1"/>
</dbReference>
<dbReference type="Pfam" id="PF00089">
    <property type="entry name" value="Trypsin"/>
    <property type="match status" value="1"/>
</dbReference>
<dbReference type="SMART" id="SM00020">
    <property type="entry name" value="Tryp_SPc"/>
    <property type="match status" value="1"/>
</dbReference>
<evidence type="ECO:0000259" key="14">
    <source>
        <dbReference type="PROSITE" id="PS50240"/>
    </source>
</evidence>
<sequence length="381" mass="42022">MLKFLLLSALIALGKNHLFYSKVFLSVTLSVHIVTSIGLILVNFFQVHNSFQIVPVMTVFWFPPVLAEQNVKPQYMEAFQDRVVGGSVAKPHAWPWQISLQYQFIFWYYHTCGGSLVRRGWVMTAAHCVTTPKVWRVVLGAQDITVNEPTQQVVGVTNTYIHPNWDPNNVTNGYDIALLRLSSDVTLNSYVQLASLPKPGQILPNNNPCYITGWGSTQTGGPLSDVLKQAYLPVRNYETCSRGDWWGSIVKKTMVCAGGASNSGCNGDSGGPLNCQVKGRYYVHGVTSFGSSLGCNTLRKPTVFTRVSAYIGWMEGVSTCRLLLANHRESLFARTNENCLSQNKCTFRTGGVGGTVFLVSVYQAEGLWCDSPSSPTTLIKV</sequence>
<keyword evidence="13" id="KW-0812">Transmembrane</keyword>
<keyword evidence="5" id="KW-0479">Metal-binding</keyword>
<keyword evidence="6 12" id="KW-0378">Hydrolase</keyword>
<dbReference type="InterPro" id="IPR050850">
    <property type="entry name" value="Peptidase_S1_Elastase_sf"/>
</dbReference>
<dbReference type="GO" id="GO:0004252">
    <property type="term" value="F:serine-type endopeptidase activity"/>
    <property type="evidence" value="ECO:0007669"/>
    <property type="project" value="UniProtKB-EC"/>
</dbReference>
<dbReference type="InterPro" id="IPR043504">
    <property type="entry name" value="Peptidase_S1_PA_chymotrypsin"/>
</dbReference>
<dbReference type="CDD" id="cd00190">
    <property type="entry name" value="Tryp_SPc"/>
    <property type="match status" value="1"/>
</dbReference>
<dbReference type="OrthoDB" id="10061449at2759"/>
<keyword evidence="7 12" id="KW-0720">Serine protease</keyword>
<evidence type="ECO:0000256" key="12">
    <source>
        <dbReference type="RuleBase" id="RU363034"/>
    </source>
</evidence>
<dbReference type="AlphaFoldDB" id="A0A8C9RWM5"/>
<accession>A0A8C9RWM5</accession>
<dbReference type="PANTHER" id="PTHR24257:SF0">
    <property type="entry name" value="CHYMOTRYPSIN-LIKE ELASTASE FAMILY MEMBER 1"/>
    <property type="match status" value="1"/>
</dbReference>
<dbReference type="Proteomes" id="UP000694397">
    <property type="component" value="Unassembled WGS sequence"/>
</dbReference>
<dbReference type="InterPro" id="IPR009003">
    <property type="entry name" value="Peptidase_S1_PA"/>
</dbReference>
<keyword evidence="3" id="KW-0964">Secreted</keyword>
<dbReference type="InterPro" id="IPR018114">
    <property type="entry name" value="TRYPSIN_HIS"/>
</dbReference>
<feature type="domain" description="Peptidase S1" evidence="14">
    <location>
        <begin position="83"/>
        <end position="319"/>
    </location>
</feature>
<evidence type="ECO:0000256" key="8">
    <source>
        <dbReference type="ARBA" id="ARBA00022837"/>
    </source>
</evidence>
<evidence type="ECO:0000313" key="16">
    <source>
        <dbReference type="Proteomes" id="UP000694397"/>
    </source>
</evidence>
<dbReference type="GO" id="GO:0006508">
    <property type="term" value="P:proteolysis"/>
    <property type="evidence" value="ECO:0007669"/>
    <property type="project" value="UniProtKB-KW"/>
</dbReference>
<dbReference type="Ensembl" id="ENSSFOT00015021948.2">
    <property type="protein sequence ID" value="ENSSFOP00015021706.2"/>
    <property type="gene ID" value="ENSSFOG00015013989.2"/>
</dbReference>
<reference evidence="15" key="2">
    <citation type="submission" date="2025-08" db="UniProtKB">
        <authorList>
            <consortium name="Ensembl"/>
        </authorList>
    </citation>
    <scope>IDENTIFICATION</scope>
</reference>
<evidence type="ECO:0000313" key="15">
    <source>
        <dbReference type="Ensembl" id="ENSSFOP00015021706.2"/>
    </source>
</evidence>
<dbReference type="FunFam" id="2.40.10.10:FF:000122">
    <property type="entry name" value="Chymotrypsin-like elastase family member 1"/>
    <property type="match status" value="1"/>
</dbReference>
<feature type="transmembrane region" description="Helical" evidence="13">
    <location>
        <begin position="24"/>
        <end position="45"/>
    </location>
</feature>
<proteinExistence type="predicted"/>
<evidence type="ECO:0000256" key="9">
    <source>
        <dbReference type="ARBA" id="ARBA00023157"/>
    </source>
</evidence>
<evidence type="ECO:0000256" key="6">
    <source>
        <dbReference type="ARBA" id="ARBA00022801"/>
    </source>
</evidence>
<evidence type="ECO:0000256" key="2">
    <source>
        <dbReference type="ARBA" id="ARBA00004613"/>
    </source>
</evidence>
<keyword evidence="9" id="KW-1015">Disulfide bond</keyword>
<dbReference type="PROSITE" id="PS50240">
    <property type="entry name" value="TRYPSIN_DOM"/>
    <property type="match status" value="1"/>
</dbReference>
<dbReference type="InterPro" id="IPR001314">
    <property type="entry name" value="Peptidase_S1A"/>
</dbReference>
<dbReference type="FunFam" id="2.40.10.10:FF:000280">
    <property type="match status" value="1"/>
</dbReference>
<dbReference type="Gene3D" id="2.40.10.10">
    <property type="entry name" value="Trypsin-like serine proteases"/>
    <property type="match status" value="2"/>
</dbReference>
<organism evidence="15 16">
    <name type="scientific">Scleropages formosus</name>
    <name type="common">Asian bonytongue</name>
    <name type="synonym">Osteoglossum formosum</name>
    <dbReference type="NCBI Taxonomy" id="113540"/>
    <lineage>
        <taxon>Eukaryota</taxon>
        <taxon>Metazoa</taxon>
        <taxon>Chordata</taxon>
        <taxon>Craniata</taxon>
        <taxon>Vertebrata</taxon>
        <taxon>Euteleostomi</taxon>
        <taxon>Actinopterygii</taxon>
        <taxon>Neopterygii</taxon>
        <taxon>Teleostei</taxon>
        <taxon>Osteoglossocephala</taxon>
        <taxon>Osteoglossomorpha</taxon>
        <taxon>Osteoglossiformes</taxon>
        <taxon>Osteoglossidae</taxon>
        <taxon>Scleropages</taxon>
    </lineage>
</organism>
<name>A0A8C9RWM5_SCLFO</name>
<evidence type="ECO:0000256" key="1">
    <source>
        <dbReference type="ARBA" id="ARBA00001913"/>
    </source>
</evidence>
<evidence type="ECO:0000256" key="10">
    <source>
        <dbReference type="ARBA" id="ARBA00036864"/>
    </source>
</evidence>
<dbReference type="InterPro" id="IPR001254">
    <property type="entry name" value="Trypsin_dom"/>
</dbReference>
<evidence type="ECO:0000256" key="3">
    <source>
        <dbReference type="ARBA" id="ARBA00022525"/>
    </source>
</evidence>
<keyword evidence="16" id="KW-1185">Reference proteome</keyword>
<keyword evidence="8" id="KW-0106">Calcium</keyword>
<evidence type="ECO:0000256" key="11">
    <source>
        <dbReference type="ARBA" id="ARBA00039015"/>
    </source>
</evidence>
<evidence type="ECO:0000256" key="4">
    <source>
        <dbReference type="ARBA" id="ARBA00022670"/>
    </source>
</evidence>
<evidence type="ECO:0000256" key="13">
    <source>
        <dbReference type="SAM" id="Phobius"/>
    </source>
</evidence>
<reference evidence="15" key="3">
    <citation type="submission" date="2025-09" db="UniProtKB">
        <authorList>
            <consortium name="Ensembl"/>
        </authorList>
    </citation>
    <scope>IDENTIFICATION</scope>
</reference>
<dbReference type="PROSITE" id="PS00134">
    <property type="entry name" value="TRYPSIN_HIS"/>
    <property type="match status" value="1"/>
</dbReference>
<evidence type="ECO:0000256" key="7">
    <source>
        <dbReference type="ARBA" id="ARBA00022825"/>
    </source>
</evidence>
<dbReference type="PROSITE" id="PS00135">
    <property type="entry name" value="TRYPSIN_SER"/>
    <property type="match status" value="1"/>
</dbReference>
<reference evidence="16" key="1">
    <citation type="submission" date="2019-04" db="EMBL/GenBank/DDBJ databases">
        <authorList>
            <consortium name="Wellcome Sanger Institute Data Sharing"/>
        </authorList>
    </citation>
    <scope>NUCLEOTIDE SEQUENCE [LARGE SCALE GENOMIC DNA]</scope>
</reference>
<gene>
    <name evidence="15" type="primary">LOC108928375</name>
</gene>
<dbReference type="GeneTree" id="ENSGT01030000234528"/>
<protein>
    <recommendedName>
        <fullName evidence="11">pancreatic elastase</fullName>
        <ecNumber evidence="11">3.4.21.36</ecNumber>
    </recommendedName>
</protein>
<dbReference type="GO" id="GO:0005615">
    <property type="term" value="C:extracellular space"/>
    <property type="evidence" value="ECO:0007669"/>
    <property type="project" value="TreeGrafter"/>
</dbReference>
<dbReference type="SUPFAM" id="SSF50494">
    <property type="entry name" value="Trypsin-like serine proteases"/>
    <property type="match status" value="1"/>
</dbReference>
<keyword evidence="4 12" id="KW-0645">Protease</keyword>
<evidence type="ECO:0000256" key="5">
    <source>
        <dbReference type="ARBA" id="ARBA00022723"/>
    </source>
</evidence>
<keyword evidence="13" id="KW-1133">Transmembrane helix</keyword>
<keyword evidence="13" id="KW-0472">Membrane</keyword>